<feature type="transmembrane region" description="Helical" evidence="1">
    <location>
        <begin position="78"/>
        <end position="100"/>
    </location>
</feature>
<evidence type="ECO:0000313" key="2">
    <source>
        <dbReference type="EMBL" id="VEV98220.1"/>
    </source>
</evidence>
<protein>
    <submittedName>
        <fullName evidence="2">Uncharacterized protein</fullName>
    </submittedName>
</protein>
<organism evidence="2">
    <name type="scientific">Pseudomonas marincola</name>
    <dbReference type="NCBI Taxonomy" id="437900"/>
    <lineage>
        <taxon>Bacteria</taxon>
        <taxon>Pseudomonadati</taxon>
        <taxon>Pseudomonadota</taxon>
        <taxon>Gammaproteobacteria</taxon>
        <taxon>Pseudomonadales</taxon>
        <taxon>Pseudomonadaceae</taxon>
        <taxon>Pseudomonas</taxon>
    </lineage>
</organism>
<evidence type="ECO:0000256" key="1">
    <source>
        <dbReference type="SAM" id="Phobius"/>
    </source>
</evidence>
<keyword evidence="1" id="KW-0812">Transmembrane</keyword>
<feature type="transmembrane region" description="Helical" evidence="1">
    <location>
        <begin position="44"/>
        <end position="66"/>
    </location>
</feature>
<dbReference type="AlphaFoldDB" id="A0A653E673"/>
<feature type="transmembrane region" description="Helical" evidence="1">
    <location>
        <begin position="12"/>
        <end position="37"/>
    </location>
</feature>
<keyword evidence="1" id="KW-1133">Transmembrane helix</keyword>
<sequence>MTEPASTAFGGIALYKLGLLSAFSAVLVTIVVMAMTLPKTVREFVAAMISTVVSSLGIGAFVIRWFDLQHWANDDIGLVALAAVIFVCGLPAWVLVRALFVYAELRKSMSLIDMISEIKGAVWK</sequence>
<dbReference type="EMBL" id="LR215729">
    <property type="protein sequence ID" value="VEV98220.1"/>
    <property type="molecule type" value="Genomic_DNA"/>
</dbReference>
<proteinExistence type="predicted"/>
<accession>A0A653E673</accession>
<dbReference type="RefSeq" id="WP_150548788.1">
    <property type="nucleotide sequence ID" value="NZ_LR215729.2"/>
</dbReference>
<reference evidence="2" key="1">
    <citation type="submission" date="2019-02" db="EMBL/GenBank/DDBJ databases">
        <authorList>
            <consortium name="Genoscope - CEA"/>
            <person name="William W."/>
        </authorList>
    </citation>
    <scope>NUCLEOTIDE SEQUENCE [LARGE SCALE GENOMIC DNA]</scope>
    <source>
        <strain evidence="2">YSy11</strain>
    </source>
</reference>
<keyword evidence="1" id="KW-0472">Membrane</keyword>
<name>A0A653E673_9PSED</name>
<gene>
    <name evidence="2" type="ORF">PMYSY11_3176</name>
</gene>